<keyword evidence="2" id="KW-1185">Reference proteome</keyword>
<dbReference type="EMBL" id="CP042582">
    <property type="protein sequence ID" value="QEX21524.1"/>
    <property type="molecule type" value="Genomic_DNA"/>
</dbReference>
<reference evidence="1 2" key="1">
    <citation type="submission" date="2019-08" db="EMBL/GenBank/DDBJ databases">
        <title>Hyperibacter terrae gen. nov., sp. nov. and Hyperibacter viscosus sp. nov., two new members in the family Rhodospirillaceae isolated from the rhizosphere of Hypericum perforatum.</title>
        <authorList>
            <person name="Noviana Z."/>
        </authorList>
    </citation>
    <scope>NUCLEOTIDE SEQUENCE [LARGE SCALE GENOMIC DNA]</scope>
    <source>
        <strain evidence="1 2">R5959</strain>
    </source>
</reference>
<organism evidence="1 2">
    <name type="scientific">Hypericibacter adhaerens</name>
    <dbReference type="NCBI Taxonomy" id="2602016"/>
    <lineage>
        <taxon>Bacteria</taxon>
        <taxon>Pseudomonadati</taxon>
        <taxon>Pseudomonadota</taxon>
        <taxon>Alphaproteobacteria</taxon>
        <taxon>Rhodospirillales</taxon>
        <taxon>Dongiaceae</taxon>
        <taxon>Hypericibacter</taxon>
    </lineage>
</organism>
<evidence type="ECO:0000313" key="1">
    <source>
        <dbReference type="EMBL" id="QEX21524.1"/>
    </source>
</evidence>
<proteinExistence type="predicted"/>
<evidence type="ECO:0000313" key="2">
    <source>
        <dbReference type="Proteomes" id="UP000325797"/>
    </source>
</evidence>
<gene>
    <name evidence="1" type="ORF">FRZ61_14530</name>
</gene>
<dbReference type="KEGG" id="hadh:FRZ61_14530"/>
<sequence length="77" mass="8112">MVRAPSGRTWRCPSVSIKAAPTPSQEVPLIKPRARTLVSVGMDGETGPGLVKDRLGPRELVADLSAPADLCYMGAPL</sequence>
<dbReference type="AlphaFoldDB" id="A0A5J6MWJ2"/>
<protein>
    <submittedName>
        <fullName evidence="1">Uncharacterized protein</fullName>
    </submittedName>
</protein>
<accession>A0A5J6MWJ2</accession>
<name>A0A5J6MWJ2_9PROT</name>
<dbReference type="Proteomes" id="UP000325797">
    <property type="component" value="Chromosome"/>
</dbReference>